<organism evidence="2 3">
    <name type="scientific">Pseudorhizobium pelagicum</name>
    <dbReference type="NCBI Taxonomy" id="1509405"/>
    <lineage>
        <taxon>Bacteria</taxon>
        <taxon>Pseudomonadati</taxon>
        <taxon>Pseudomonadota</taxon>
        <taxon>Alphaproteobacteria</taxon>
        <taxon>Hyphomicrobiales</taxon>
        <taxon>Rhizobiaceae</taxon>
        <taxon>Rhizobium/Agrobacterium group</taxon>
        <taxon>Pseudorhizobium</taxon>
    </lineage>
</organism>
<dbReference type="RefSeq" id="WP_037169701.1">
    <property type="nucleotide sequence ID" value="NZ_JOKI01000043.1"/>
</dbReference>
<name>A0A922P3C2_9HYPH</name>
<sequence length="79" mass="8249">MKSMTTMTAIVLAALASVPALASEGDYYEGVARQQLAPSTVDRSFGYTGSISGASAKVGRQEMPTINSGDYFEGAVRPN</sequence>
<comment type="caution">
    <text evidence="2">The sequence shown here is derived from an EMBL/GenBank/DDBJ whole genome shotgun (WGS) entry which is preliminary data.</text>
</comment>
<dbReference type="Proteomes" id="UP000052167">
    <property type="component" value="Unassembled WGS sequence"/>
</dbReference>
<proteinExistence type="predicted"/>
<protein>
    <submittedName>
        <fullName evidence="2">Uncharacterized protein</fullName>
    </submittedName>
</protein>
<keyword evidence="3" id="KW-1185">Reference proteome</keyword>
<evidence type="ECO:0000313" key="3">
    <source>
        <dbReference type="Proteomes" id="UP000052167"/>
    </source>
</evidence>
<keyword evidence="1" id="KW-0732">Signal</keyword>
<accession>A0A922P3C2</accession>
<reference evidence="2 3" key="1">
    <citation type="submission" date="2014-06" db="EMBL/GenBank/DDBJ databases">
        <title>Rhizobium pelagicum/R2-400B4.</title>
        <authorList>
            <person name="Kimes N.E."/>
            <person name="Lopez-Perez M."/>
        </authorList>
    </citation>
    <scope>NUCLEOTIDE SEQUENCE [LARGE SCALE GENOMIC DNA]</scope>
    <source>
        <strain evidence="2 3">R2-400B4</strain>
    </source>
</reference>
<feature type="chain" id="PRO_5037781972" evidence="1">
    <location>
        <begin position="23"/>
        <end position="79"/>
    </location>
</feature>
<evidence type="ECO:0000256" key="1">
    <source>
        <dbReference type="SAM" id="SignalP"/>
    </source>
</evidence>
<feature type="signal peptide" evidence="1">
    <location>
        <begin position="1"/>
        <end position="22"/>
    </location>
</feature>
<dbReference type="AlphaFoldDB" id="A0A922P3C2"/>
<evidence type="ECO:0000313" key="2">
    <source>
        <dbReference type="EMBL" id="KEQ10704.1"/>
    </source>
</evidence>
<gene>
    <name evidence="2" type="ORF">GV68_10670</name>
</gene>
<dbReference type="EMBL" id="JOKJ01000002">
    <property type="protein sequence ID" value="KEQ10704.1"/>
    <property type="molecule type" value="Genomic_DNA"/>
</dbReference>